<evidence type="ECO:0000313" key="5">
    <source>
        <dbReference type="EMBL" id="SEI99314.1"/>
    </source>
</evidence>
<dbReference type="RefSeq" id="WP_090731785.1">
    <property type="nucleotide sequence ID" value="NZ_FNYQ01000037.1"/>
</dbReference>
<dbReference type="Gene3D" id="3.10.420.10">
    <property type="entry name" value="SecB-like"/>
    <property type="match status" value="1"/>
</dbReference>
<dbReference type="InterPro" id="IPR003708">
    <property type="entry name" value="SecB"/>
</dbReference>
<sequence>MKRAKFTLEHIFYPEVSVKANAAYDRDTEDTPNDPQVKIRVGVADEDNSFTMILRLVLDVTSPADPYDINLLVVGRFIGDASLTQEEQIKVIVKSGPNILYGAARDYVATLTSKSAWSELMLPPVIFDPSDFATDQPDTENQ</sequence>
<accession>A0A1H6V8T2</accession>
<keyword evidence="3" id="KW-0653">Protein transport</keyword>
<dbReference type="Proteomes" id="UP000199250">
    <property type="component" value="Unassembled WGS sequence"/>
</dbReference>
<evidence type="ECO:0000256" key="4">
    <source>
        <dbReference type="ARBA" id="ARBA00023010"/>
    </source>
</evidence>
<dbReference type="AlphaFoldDB" id="A0A1H6V8T2"/>
<reference evidence="5 6" key="1">
    <citation type="submission" date="2016-10" db="EMBL/GenBank/DDBJ databases">
        <authorList>
            <person name="de Groot N.N."/>
        </authorList>
    </citation>
    <scope>NUCLEOTIDE SEQUENCE [LARGE SCALE GENOMIC DNA]</scope>
    <source>
        <strain evidence="5 6">DSM 373</strain>
    </source>
</reference>
<dbReference type="SUPFAM" id="SSF54611">
    <property type="entry name" value="SecB-like"/>
    <property type="match status" value="1"/>
</dbReference>
<dbReference type="GO" id="GO:0015031">
    <property type="term" value="P:protein transport"/>
    <property type="evidence" value="ECO:0007669"/>
    <property type="project" value="UniProtKB-KW"/>
</dbReference>
<dbReference type="OrthoDB" id="7063707at2"/>
<protein>
    <submittedName>
        <fullName evidence="5">Preprotein translocase subunit SecB</fullName>
    </submittedName>
</protein>
<proteinExistence type="inferred from homology"/>
<evidence type="ECO:0000256" key="3">
    <source>
        <dbReference type="ARBA" id="ARBA00022927"/>
    </source>
</evidence>
<comment type="similarity">
    <text evidence="1">Belongs to the SecB family.</text>
</comment>
<dbReference type="EMBL" id="FNYQ01000037">
    <property type="protein sequence ID" value="SEI99314.1"/>
    <property type="molecule type" value="Genomic_DNA"/>
</dbReference>
<dbReference type="Pfam" id="PF02556">
    <property type="entry name" value="SecB"/>
    <property type="match status" value="1"/>
</dbReference>
<dbReference type="GO" id="GO:0051262">
    <property type="term" value="P:protein tetramerization"/>
    <property type="evidence" value="ECO:0007669"/>
    <property type="project" value="InterPro"/>
</dbReference>
<gene>
    <name evidence="5" type="ORF">SAMN04244572_02362</name>
</gene>
<dbReference type="InterPro" id="IPR035958">
    <property type="entry name" value="SecB-like_sf"/>
</dbReference>
<evidence type="ECO:0000256" key="1">
    <source>
        <dbReference type="ARBA" id="ARBA00009990"/>
    </source>
</evidence>
<evidence type="ECO:0000313" key="6">
    <source>
        <dbReference type="Proteomes" id="UP000199250"/>
    </source>
</evidence>
<organism evidence="5 6">
    <name type="scientific">Azotobacter beijerinckii</name>
    <dbReference type="NCBI Taxonomy" id="170623"/>
    <lineage>
        <taxon>Bacteria</taxon>
        <taxon>Pseudomonadati</taxon>
        <taxon>Pseudomonadota</taxon>
        <taxon>Gammaproteobacteria</taxon>
        <taxon>Pseudomonadales</taxon>
        <taxon>Pseudomonadaceae</taxon>
        <taxon>Azotobacter</taxon>
    </lineage>
</organism>
<name>A0A1H6V8T2_9GAMM</name>
<evidence type="ECO:0000256" key="2">
    <source>
        <dbReference type="ARBA" id="ARBA00022448"/>
    </source>
</evidence>
<keyword evidence="2" id="KW-0813">Transport</keyword>
<keyword evidence="4" id="KW-0811">Translocation</keyword>
<dbReference type="GO" id="GO:0051082">
    <property type="term" value="F:unfolded protein binding"/>
    <property type="evidence" value="ECO:0007669"/>
    <property type="project" value="InterPro"/>
</dbReference>